<proteinExistence type="predicted"/>
<dbReference type="GO" id="GO:0051082">
    <property type="term" value="F:unfolded protein binding"/>
    <property type="evidence" value="ECO:0007669"/>
    <property type="project" value="InterPro"/>
</dbReference>
<dbReference type="SUPFAM" id="SSF57938">
    <property type="entry name" value="DnaJ/Hsp40 cysteine-rich domain"/>
    <property type="match status" value="1"/>
</dbReference>
<dbReference type="FunFam" id="2.60.260.20:FF:000013">
    <property type="entry name" value="DnaJ subfamily B member 11"/>
    <property type="match status" value="1"/>
</dbReference>
<dbReference type="FunFam" id="2.10.230.10:FF:000002">
    <property type="entry name" value="Molecular chaperone DnaJ"/>
    <property type="match status" value="1"/>
</dbReference>
<dbReference type="CDD" id="cd10747">
    <property type="entry name" value="DnaJ_C"/>
    <property type="match status" value="1"/>
</dbReference>
<evidence type="ECO:0000313" key="10">
    <source>
        <dbReference type="Proteomes" id="UP000001861"/>
    </source>
</evidence>
<dbReference type="GO" id="GO:0008270">
    <property type="term" value="F:zinc ion binding"/>
    <property type="evidence" value="ECO:0007669"/>
    <property type="project" value="UniProtKB-KW"/>
</dbReference>
<keyword evidence="2" id="KW-0677">Repeat</keyword>
<keyword evidence="3 6" id="KW-0863">Zinc-finger</keyword>
<dbReference type="STRING" id="240176.A8NUP2"/>
<dbReference type="HOGENOM" id="CLU_017633_0_2_1"/>
<organism evidence="9 10">
    <name type="scientific">Coprinopsis cinerea (strain Okayama-7 / 130 / ATCC MYA-4618 / FGSC 9003)</name>
    <name type="common">Inky cap fungus</name>
    <name type="synonym">Hormographiella aspergillata</name>
    <dbReference type="NCBI Taxonomy" id="240176"/>
    <lineage>
        <taxon>Eukaryota</taxon>
        <taxon>Fungi</taxon>
        <taxon>Dikarya</taxon>
        <taxon>Basidiomycota</taxon>
        <taxon>Agaricomycotina</taxon>
        <taxon>Agaricomycetes</taxon>
        <taxon>Agaricomycetidae</taxon>
        <taxon>Agaricales</taxon>
        <taxon>Agaricineae</taxon>
        <taxon>Psathyrellaceae</taxon>
        <taxon>Coprinopsis</taxon>
    </lineage>
</organism>
<evidence type="ECO:0000256" key="6">
    <source>
        <dbReference type="PROSITE-ProRule" id="PRU00546"/>
    </source>
</evidence>
<protein>
    <submittedName>
        <fullName evidence="9">Chaperone DnaJ</fullName>
    </submittedName>
</protein>
<dbReference type="CDD" id="cd10719">
    <property type="entry name" value="DnaJ_zf"/>
    <property type="match status" value="1"/>
</dbReference>
<dbReference type="Gene3D" id="2.10.230.10">
    <property type="entry name" value="Heat shock protein DnaJ, cysteine-rich domain"/>
    <property type="match status" value="1"/>
</dbReference>
<dbReference type="InterPro" id="IPR008971">
    <property type="entry name" value="HSP40/DnaJ_pept-bd"/>
</dbReference>
<dbReference type="SMART" id="SM00271">
    <property type="entry name" value="DnaJ"/>
    <property type="match status" value="1"/>
</dbReference>
<dbReference type="InterPro" id="IPR036869">
    <property type="entry name" value="J_dom_sf"/>
</dbReference>
<dbReference type="SUPFAM" id="SSF46565">
    <property type="entry name" value="Chaperone J-domain"/>
    <property type="match status" value="1"/>
</dbReference>
<dbReference type="Pfam" id="PF01556">
    <property type="entry name" value="DnaJ_C"/>
    <property type="match status" value="1"/>
</dbReference>
<dbReference type="InterPro" id="IPR001305">
    <property type="entry name" value="HSP_DnaJ_Cys-rich_dom"/>
</dbReference>
<dbReference type="GO" id="GO:0030544">
    <property type="term" value="F:Hsp70 protein binding"/>
    <property type="evidence" value="ECO:0007669"/>
    <property type="project" value="InterPro"/>
</dbReference>
<evidence type="ECO:0000256" key="4">
    <source>
        <dbReference type="ARBA" id="ARBA00022833"/>
    </source>
</evidence>
<dbReference type="RefSeq" id="XP_001836500.2">
    <property type="nucleotide sequence ID" value="XM_001836448.2"/>
</dbReference>
<evidence type="ECO:0000259" key="8">
    <source>
        <dbReference type="PROSITE" id="PS51188"/>
    </source>
</evidence>
<dbReference type="GeneID" id="6013044"/>
<dbReference type="InterPro" id="IPR036410">
    <property type="entry name" value="HSP_DnaJ_Cys-rich_dom_sf"/>
</dbReference>
<keyword evidence="4 6" id="KW-0862">Zinc</keyword>
<keyword evidence="10" id="KW-1185">Reference proteome</keyword>
<dbReference type="PROSITE" id="PS50076">
    <property type="entry name" value="DNAJ_2"/>
    <property type="match status" value="1"/>
</dbReference>
<dbReference type="InParanoid" id="A8NUP2"/>
<dbReference type="SUPFAM" id="SSF49493">
    <property type="entry name" value="HSP40/DnaJ peptide-binding domain"/>
    <property type="match status" value="2"/>
</dbReference>
<evidence type="ECO:0000259" key="7">
    <source>
        <dbReference type="PROSITE" id="PS50076"/>
    </source>
</evidence>
<dbReference type="PRINTS" id="PR00625">
    <property type="entry name" value="JDOMAIN"/>
</dbReference>
<sequence length="407" mass="45781">MQPLGKAQKVSIYYFIDLKALHKPVCLLTRFLVRSPVHPPHLSARLVPRHVRIQHRHRGQLIRTPVLTCAVDYYKVLDVHPSASDKDIRAAYKRLSKKWHPDKNKDPGAEERFPTKFSRILRHGEEGLKGHEGGQQHGGANPFDMFANFFGGHHQQARRGPSTVTEFEVSLADVFNGASIEFMVKKKILCDHCRGTGAASDGDIHTCTGCNGHGVKLVKQQIFPGMFAQTQVTCNDCGGRGKVIKKKCSHCQANKVLDETARYTLEVQPGMPEGHEVVFEGQADESPDWEPGDIVLRVRSKKEKGGFRRKESSLYWKETIGVDEALLGFKRNITHLDGRTLTLEREGVTQPGFVQVIKGEGMPIWNSVGRGDLYIEYNVVMPLELSAQQRRKLLEAFQPEAAYRDEL</sequence>
<evidence type="ECO:0000313" key="9">
    <source>
        <dbReference type="EMBL" id="EAU85313.2"/>
    </source>
</evidence>
<evidence type="ECO:0000256" key="1">
    <source>
        <dbReference type="ARBA" id="ARBA00022723"/>
    </source>
</evidence>
<dbReference type="Gene3D" id="1.10.287.110">
    <property type="entry name" value="DnaJ domain"/>
    <property type="match status" value="1"/>
</dbReference>
<dbReference type="Pfam" id="PF00684">
    <property type="entry name" value="DnaJ_CXXCXGXG"/>
    <property type="match status" value="1"/>
</dbReference>
<dbReference type="AlphaFoldDB" id="A8NUP2"/>
<evidence type="ECO:0000256" key="5">
    <source>
        <dbReference type="ARBA" id="ARBA00023186"/>
    </source>
</evidence>
<dbReference type="KEGG" id="cci:CC1G_07583"/>
<dbReference type="VEuPathDB" id="FungiDB:CC1G_07583"/>
<gene>
    <name evidence="9" type="ORF">CC1G_07583</name>
</gene>
<reference evidence="9 10" key="1">
    <citation type="journal article" date="2010" name="Proc. Natl. Acad. Sci. U.S.A.">
        <title>Insights into evolution of multicellular fungi from the assembled chromosomes of the mushroom Coprinopsis cinerea (Coprinus cinereus).</title>
        <authorList>
            <person name="Stajich J.E."/>
            <person name="Wilke S.K."/>
            <person name="Ahren D."/>
            <person name="Au C.H."/>
            <person name="Birren B.W."/>
            <person name="Borodovsky M."/>
            <person name="Burns C."/>
            <person name="Canback B."/>
            <person name="Casselton L.A."/>
            <person name="Cheng C.K."/>
            <person name="Deng J."/>
            <person name="Dietrich F.S."/>
            <person name="Fargo D.C."/>
            <person name="Farman M.L."/>
            <person name="Gathman A.C."/>
            <person name="Goldberg J."/>
            <person name="Guigo R."/>
            <person name="Hoegger P.J."/>
            <person name="Hooker J.B."/>
            <person name="Huggins A."/>
            <person name="James T.Y."/>
            <person name="Kamada T."/>
            <person name="Kilaru S."/>
            <person name="Kodira C."/>
            <person name="Kues U."/>
            <person name="Kupfer D."/>
            <person name="Kwan H.S."/>
            <person name="Lomsadze A."/>
            <person name="Li W."/>
            <person name="Lilly W.W."/>
            <person name="Ma L.J."/>
            <person name="Mackey A.J."/>
            <person name="Manning G."/>
            <person name="Martin F."/>
            <person name="Muraguchi H."/>
            <person name="Natvig D.O."/>
            <person name="Palmerini H."/>
            <person name="Ramesh M.A."/>
            <person name="Rehmeyer C.J."/>
            <person name="Roe B.A."/>
            <person name="Shenoy N."/>
            <person name="Stanke M."/>
            <person name="Ter-Hovhannisyan V."/>
            <person name="Tunlid A."/>
            <person name="Velagapudi R."/>
            <person name="Vision T.J."/>
            <person name="Zeng Q."/>
            <person name="Zolan M.E."/>
            <person name="Pukkila P.J."/>
        </authorList>
    </citation>
    <scope>NUCLEOTIDE SEQUENCE [LARGE SCALE GENOMIC DNA]</scope>
    <source>
        <strain evidence="10">Okayama-7 / 130 / ATCC MYA-4618 / FGSC 9003</strain>
    </source>
</reference>
<keyword evidence="1 6" id="KW-0479">Metal-binding</keyword>
<dbReference type="InterPro" id="IPR001623">
    <property type="entry name" value="DnaJ_domain"/>
</dbReference>
<dbReference type="GO" id="GO:0006457">
    <property type="term" value="P:protein folding"/>
    <property type="evidence" value="ECO:0007669"/>
    <property type="project" value="InterPro"/>
</dbReference>
<accession>A8NUP2</accession>
<dbReference type="PANTHER" id="PTHR43888">
    <property type="entry name" value="DNAJ-LIKE-2, ISOFORM A-RELATED"/>
    <property type="match status" value="1"/>
</dbReference>
<name>A8NUP2_COPC7</name>
<evidence type="ECO:0000256" key="3">
    <source>
        <dbReference type="ARBA" id="ARBA00022771"/>
    </source>
</evidence>
<dbReference type="Gene3D" id="2.60.260.20">
    <property type="entry name" value="Urease metallochaperone UreE, N-terminal domain"/>
    <property type="match status" value="2"/>
</dbReference>
<dbReference type="OrthoDB" id="550424at2759"/>
<dbReference type="InterPro" id="IPR002939">
    <property type="entry name" value="DnaJ_C"/>
</dbReference>
<dbReference type="Pfam" id="PF00226">
    <property type="entry name" value="DnaJ"/>
    <property type="match status" value="1"/>
</dbReference>
<dbReference type="Proteomes" id="UP000001861">
    <property type="component" value="Unassembled WGS sequence"/>
</dbReference>
<evidence type="ECO:0000256" key="2">
    <source>
        <dbReference type="ARBA" id="ARBA00022737"/>
    </source>
</evidence>
<comment type="caution">
    <text evidence="9">The sequence shown here is derived from an EMBL/GenBank/DDBJ whole genome shotgun (WGS) entry which is preliminary data.</text>
</comment>
<dbReference type="CDD" id="cd06257">
    <property type="entry name" value="DnaJ"/>
    <property type="match status" value="1"/>
</dbReference>
<feature type="domain" description="J" evidence="7">
    <location>
        <begin position="72"/>
        <end position="147"/>
    </location>
</feature>
<feature type="zinc finger region" description="CR-type" evidence="6">
    <location>
        <begin position="177"/>
        <end position="260"/>
    </location>
</feature>
<dbReference type="OMA" id="KWHEDGD"/>
<dbReference type="PROSITE" id="PS51188">
    <property type="entry name" value="ZF_CR"/>
    <property type="match status" value="1"/>
</dbReference>
<dbReference type="FunCoup" id="A8NUP2">
    <property type="interactions" value="240"/>
</dbReference>
<keyword evidence="5" id="KW-0143">Chaperone</keyword>
<dbReference type="EMBL" id="AACS02000004">
    <property type="protein sequence ID" value="EAU85313.2"/>
    <property type="molecule type" value="Genomic_DNA"/>
</dbReference>
<dbReference type="eggNOG" id="KOG0712">
    <property type="taxonomic scope" value="Eukaryota"/>
</dbReference>
<dbReference type="InterPro" id="IPR044713">
    <property type="entry name" value="DNJA1/2-like"/>
</dbReference>
<feature type="domain" description="CR-type" evidence="8">
    <location>
        <begin position="177"/>
        <end position="260"/>
    </location>
</feature>